<dbReference type="GO" id="GO:0016746">
    <property type="term" value="F:acyltransferase activity"/>
    <property type="evidence" value="ECO:0007669"/>
    <property type="project" value="UniProtKB-KW"/>
</dbReference>
<keyword evidence="3" id="KW-1185">Reference proteome</keyword>
<proteinExistence type="predicted"/>
<sequence length="73" mass="8015">VIGSDPTVRGGGFGHALMRSRLERVDAEHAPAYLESSNPDNVPYYMRFGFEVTGEIVLPNGGPTLTPMWRAPR</sequence>
<dbReference type="Gene3D" id="3.40.630.30">
    <property type="match status" value="1"/>
</dbReference>
<evidence type="ECO:0000313" key="3">
    <source>
        <dbReference type="Proteomes" id="UP001558474"/>
    </source>
</evidence>
<dbReference type="RefSeq" id="WP_368573426.1">
    <property type="nucleotide sequence ID" value="NZ_JBDLOU010000038.1"/>
</dbReference>
<dbReference type="Proteomes" id="UP001558474">
    <property type="component" value="Unassembled WGS sequence"/>
</dbReference>
<dbReference type="PANTHER" id="PTHR42791:SF1">
    <property type="entry name" value="N-ACETYLTRANSFERASE DOMAIN-CONTAINING PROTEIN"/>
    <property type="match status" value="1"/>
</dbReference>
<evidence type="ECO:0000313" key="2">
    <source>
        <dbReference type="EMBL" id="MEX3740110.1"/>
    </source>
</evidence>
<feature type="non-terminal residue" evidence="2">
    <location>
        <position position="1"/>
    </location>
</feature>
<reference evidence="2 3" key="1">
    <citation type="submission" date="2024-04" db="EMBL/GenBank/DDBJ databases">
        <title>Genomic Markers of Mycobacteria.</title>
        <authorList>
            <person name="Soliman M.S."/>
            <person name="Elkholy A."/>
            <person name="Soliman N.S."/>
            <person name="Abbas A."/>
            <person name="Khayrat S."/>
            <person name="Shawky S."/>
        </authorList>
    </citation>
    <scope>NUCLEOTIDE SEQUENCE [LARGE SCALE GENOMIC DNA]</scope>
    <source>
        <strain evidence="2 3">Egy-CU-AM5</strain>
    </source>
</reference>
<feature type="domain" description="N-acetyltransferase" evidence="1">
    <location>
        <begin position="1"/>
        <end position="73"/>
    </location>
</feature>
<dbReference type="PANTHER" id="PTHR42791">
    <property type="entry name" value="GNAT FAMILY ACETYLTRANSFERASE"/>
    <property type="match status" value="1"/>
</dbReference>
<keyword evidence="2" id="KW-0808">Transferase</keyword>
<protein>
    <submittedName>
        <fullName evidence="2">GNAT family N-acetyltransferase</fullName>
        <ecNumber evidence="2">2.3.1.-</ecNumber>
    </submittedName>
</protein>
<name>A0ABV3VHD8_9MYCO</name>
<organism evidence="2 3">
    <name type="scientific">Mycolicibacterium porcinum</name>
    <dbReference type="NCBI Taxonomy" id="39693"/>
    <lineage>
        <taxon>Bacteria</taxon>
        <taxon>Bacillati</taxon>
        <taxon>Actinomycetota</taxon>
        <taxon>Actinomycetes</taxon>
        <taxon>Mycobacteriales</taxon>
        <taxon>Mycobacteriaceae</taxon>
        <taxon>Mycolicibacterium</taxon>
    </lineage>
</organism>
<comment type="caution">
    <text evidence="2">The sequence shown here is derived from an EMBL/GenBank/DDBJ whole genome shotgun (WGS) entry which is preliminary data.</text>
</comment>
<dbReference type="EMBL" id="JBDLOU010000038">
    <property type="protein sequence ID" value="MEX3740110.1"/>
    <property type="molecule type" value="Genomic_DNA"/>
</dbReference>
<dbReference type="InterPro" id="IPR016181">
    <property type="entry name" value="Acyl_CoA_acyltransferase"/>
</dbReference>
<gene>
    <name evidence="2" type="ORF">ABFW12_17965</name>
</gene>
<evidence type="ECO:0000259" key="1">
    <source>
        <dbReference type="PROSITE" id="PS51186"/>
    </source>
</evidence>
<keyword evidence="2" id="KW-0012">Acyltransferase</keyword>
<dbReference type="EC" id="2.3.1.-" evidence="2"/>
<dbReference type="SUPFAM" id="SSF55729">
    <property type="entry name" value="Acyl-CoA N-acyltransferases (Nat)"/>
    <property type="match status" value="1"/>
</dbReference>
<dbReference type="Pfam" id="PF13673">
    <property type="entry name" value="Acetyltransf_10"/>
    <property type="match status" value="1"/>
</dbReference>
<dbReference type="InterPro" id="IPR000182">
    <property type="entry name" value="GNAT_dom"/>
</dbReference>
<dbReference type="PROSITE" id="PS51186">
    <property type="entry name" value="GNAT"/>
    <property type="match status" value="1"/>
</dbReference>
<accession>A0ABV3VHD8</accession>
<dbReference type="InterPro" id="IPR052523">
    <property type="entry name" value="Trichothecene_AcTrans"/>
</dbReference>